<keyword evidence="3" id="KW-1185">Reference proteome</keyword>
<dbReference type="RefSeq" id="WP_214418557.1">
    <property type="nucleotide sequence ID" value="NZ_CP075546.1"/>
</dbReference>
<dbReference type="Proteomes" id="UP000680656">
    <property type="component" value="Chromosome"/>
</dbReference>
<sequence>MNTRSSGTGRTPGRIIAGTGPRSCRGGERRGFWDLEDRRVQWSNREGIFPLRRYVVGRFAVVRERSSRSLENLGRFRVVGDTVVIYLDGIGSFQVEIAQVIPVLLRLGMR</sequence>
<feature type="region of interest" description="Disordered" evidence="1">
    <location>
        <begin position="1"/>
        <end position="25"/>
    </location>
</feature>
<gene>
    <name evidence="2" type="ORF">KHC33_10255</name>
</gene>
<evidence type="ECO:0000313" key="2">
    <source>
        <dbReference type="EMBL" id="QVV87737.1"/>
    </source>
</evidence>
<dbReference type="EMBL" id="CP075546">
    <property type="protein sequence ID" value="QVV87737.1"/>
    <property type="molecule type" value="Genomic_DNA"/>
</dbReference>
<dbReference type="KEGG" id="mrtj:KHC33_10255"/>
<proteinExistence type="predicted"/>
<protein>
    <submittedName>
        <fullName evidence="2">Uncharacterized protein</fullName>
    </submittedName>
</protein>
<name>A0A8E7AZQ2_9EURY</name>
<evidence type="ECO:0000313" key="3">
    <source>
        <dbReference type="Proteomes" id="UP000680656"/>
    </source>
</evidence>
<dbReference type="GeneID" id="65097569"/>
<reference evidence="2 3" key="1">
    <citation type="submission" date="2021-05" db="EMBL/GenBank/DDBJ databases">
        <title>A novel Methanospirillum isolate from a pyrite-forming mixed culture.</title>
        <authorList>
            <person name="Bunk B."/>
            <person name="Sproer C."/>
            <person name="Spring S."/>
            <person name="Pester M."/>
        </authorList>
    </citation>
    <scope>NUCLEOTIDE SEQUENCE [LARGE SCALE GENOMIC DNA]</scope>
    <source>
        <strain evidence="2 3">J.3.6.1-F.2.7.3</strain>
    </source>
</reference>
<evidence type="ECO:0000256" key="1">
    <source>
        <dbReference type="SAM" id="MobiDB-lite"/>
    </source>
</evidence>
<accession>A0A8E7AZQ2</accession>
<dbReference type="AlphaFoldDB" id="A0A8E7AZQ2"/>
<organism evidence="2 3">
    <name type="scientific">Methanospirillum purgamenti</name>
    <dbReference type="NCBI Taxonomy" id="2834276"/>
    <lineage>
        <taxon>Archaea</taxon>
        <taxon>Methanobacteriati</taxon>
        <taxon>Methanobacteriota</taxon>
        <taxon>Stenosarchaea group</taxon>
        <taxon>Methanomicrobia</taxon>
        <taxon>Methanomicrobiales</taxon>
        <taxon>Methanospirillaceae</taxon>
        <taxon>Methanospirillum</taxon>
    </lineage>
</organism>